<evidence type="ECO:0000313" key="1">
    <source>
        <dbReference type="EMBL" id="PSN58750.1"/>
    </source>
</evidence>
<gene>
    <name evidence="1" type="ORF">BS50DRAFT_368547</name>
</gene>
<sequence length="92" mass="10527">MRRVGNHVLGMNSACVSLCVHSSHCSLFARSPHCFRVLFFPPTPVFCADRRSGSSPTWTYFAFVFGCRTMHNYVEKLHHYVDSEKGTRGWIT</sequence>
<proteinExistence type="predicted"/>
<evidence type="ECO:0000313" key="2">
    <source>
        <dbReference type="Proteomes" id="UP000240883"/>
    </source>
</evidence>
<name>A0A2T2MZW3_CORCC</name>
<organism evidence="1 2">
    <name type="scientific">Corynespora cassiicola Philippines</name>
    <dbReference type="NCBI Taxonomy" id="1448308"/>
    <lineage>
        <taxon>Eukaryota</taxon>
        <taxon>Fungi</taxon>
        <taxon>Dikarya</taxon>
        <taxon>Ascomycota</taxon>
        <taxon>Pezizomycotina</taxon>
        <taxon>Dothideomycetes</taxon>
        <taxon>Pleosporomycetidae</taxon>
        <taxon>Pleosporales</taxon>
        <taxon>Corynesporascaceae</taxon>
        <taxon>Corynespora</taxon>
    </lineage>
</organism>
<dbReference type="Proteomes" id="UP000240883">
    <property type="component" value="Unassembled WGS sequence"/>
</dbReference>
<protein>
    <submittedName>
        <fullName evidence="1">Uncharacterized protein</fullName>
    </submittedName>
</protein>
<accession>A0A2T2MZW3</accession>
<dbReference type="AlphaFoldDB" id="A0A2T2MZW3"/>
<reference evidence="1 2" key="1">
    <citation type="journal article" date="2018" name="Front. Microbiol.">
        <title>Genome-Wide Analysis of Corynespora cassiicola Leaf Fall Disease Putative Effectors.</title>
        <authorList>
            <person name="Lopez D."/>
            <person name="Ribeiro S."/>
            <person name="Label P."/>
            <person name="Fumanal B."/>
            <person name="Venisse J.S."/>
            <person name="Kohler A."/>
            <person name="de Oliveira R.R."/>
            <person name="Labutti K."/>
            <person name="Lipzen A."/>
            <person name="Lail K."/>
            <person name="Bauer D."/>
            <person name="Ohm R.A."/>
            <person name="Barry K.W."/>
            <person name="Spatafora J."/>
            <person name="Grigoriev I.V."/>
            <person name="Martin F.M."/>
            <person name="Pujade-Renaud V."/>
        </authorList>
    </citation>
    <scope>NUCLEOTIDE SEQUENCE [LARGE SCALE GENOMIC DNA]</scope>
    <source>
        <strain evidence="1 2">Philippines</strain>
    </source>
</reference>
<keyword evidence="2" id="KW-1185">Reference proteome</keyword>
<dbReference type="EMBL" id="KZ678204">
    <property type="protein sequence ID" value="PSN58750.1"/>
    <property type="molecule type" value="Genomic_DNA"/>
</dbReference>